<dbReference type="Gene3D" id="3.20.20.80">
    <property type="entry name" value="Glycosidases"/>
    <property type="match status" value="1"/>
</dbReference>
<sequence>MKLNDGTAYKLVCYFTNWAQSQPGLAFIMSLDPFLCIDLIFAFA</sequence>
<dbReference type="AlphaFoldDB" id="A6HUP4"/>
<accession>A6HUP4</accession>
<gene>
    <name evidence="2" type="ORF">rCG_28945</name>
</gene>
<protein>
    <submittedName>
        <fullName evidence="2">RCG28945</fullName>
    </submittedName>
</protein>
<dbReference type="InterPro" id="IPR001223">
    <property type="entry name" value="Glyco_hydro18_cat"/>
</dbReference>
<dbReference type="Proteomes" id="UP000234681">
    <property type="component" value="Chromosome 2"/>
</dbReference>
<name>A6HUP4_RAT</name>
<proteinExistence type="predicted"/>
<dbReference type="GO" id="GO:0005975">
    <property type="term" value="P:carbohydrate metabolic process"/>
    <property type="evidence" value="ECO:0007669"/>
    <property type="project" value="InterPro"/>
</dbReference>
<feature type="domain" description="GH18" evidence="1">
    <location>
        <begin position="9"/>
        <end position="44"/>
    </location>
</feature>
<organism evidence="2 3">
    <name type="scientific">Rattus norvegicus</name>
    <name type="common">Rat</name>
    <dbReference type="NCBI Taxonomy" id="10116"/>
    <lineage>
        <taxon>Eukaryota</taxon>
        <taxon>Metazoa</taxon>
        <taxon>Chordata</taxon>
        <taxon>Craniata</taxon>
        <taxon>Vertebrata</taxon>
        <taxon>Euteleostomi</taxon>
        <taxon>Mammalia</taxon>
        <taxon>Eutheria</taxon>
        <taxon>Euarchontoglires</taxon>
        <taxon>Glires</taxon>
        <taxon>Rodentia</taxon>
        <taxon>Myomorpha</taxon>
        <taxon>Muroidea</taxon>
        <taxon>Muridae</taxon>
        <taxon>Murinae</taxon>
        <taxon>Rattus</taxon>
    </lineage>
</organism>
<reference evidence="3" key="1">
    <citation type="submission" date="2005-09" db="EMBL/GenBank/DDBJ databases">
        <authorList>
            <person name="Mural R.J."/>
            <person name="Li P.W."/>
            <person name="Adams M.D."/>
            <person name="Amanatides P.G."/>
            <person name="Baden-Tillson H."/>
            <person name="Barnstead M."/>
            <person name="Chin S.H."/>
            <person name="Dew I."/>
            <person name="Evans C.A."/>
            <person name="Ferriera S."/>
            <person name="Flanigan M."/>
            <person name="Fosler C."/>
            <person name="Glodek A."/>
            <person name="Gu Z."/>
            <person name="Holt R.A."/>
            <person name="Jennings D."/>
            <person name="Kraft C.L."/>
            <person name="Lu F."/>
            <person name="Nguyen T."/>
            <person name="Nusskern D.R."/>
            <person name="Pfannkoch C.M."/>
            <person name="Sitter C."/>
            <person name="Sutton G.G."/>
            <person name="Venter J.C."/>
            <person name="Wang Z."/>
            <person name="Woodage T."/>
            <person name="Zheng X.H."/>
            <person name="Zhong F."/>
        </authorList>
    </citation>
    <scope>NUCLEOTIDE SEQUENCE [LARGE SCALE GENOMIC DNA]</scope>
    <source>
        <strain>BN</strain>
        <strain evidence="3">Sprague-Dawley</strain>
    </source>
</reference>
<evidence type="ECO:0000313" key="3">
    <source>
        <dbReference type="Proteomes" id="UP000234681"/>
    </source>
</evidence>
<dbReference type="PROSITE" id="PS51910">
    <property type="entry name" value="GH18_2"/>
    <property type="match status" value="1"/>
</dbReference>
<dbReference type="EMBL" id="CH473952">
    <property type="protein sequence ID" value="EDL81830.1"/>
    <property type="molecule type" value="Genomic_DNA"/>
</dbReference>
<evidence type="ECO:0000259" key="1">
    <source>
        <dbReference type="PROSITE" id="PS51910"/>
    </source>
</evidence>
<evidence type="ECO:0000313" key="2">
    <source>
        <dbReference type="EMBL" id="EDL81830.1"/>
    </source>
</evidence>